<reference evidence="1 2" key="2">
    <citation type="submission" date="2017-02" db="EMBL/GenBank/DDBJ databases">
        <title>A genome survey and senescence transcriptome analysis in Lentinula edodes.</title>
        <authorList>
            <person name="Sakamoto Y."/>
            <person name="Nakade K."/>
            <person name="Sato S."/>
            <person name="Yoshida Y."/>
            <person name="Miyazaki K."/>
            <person name="Natsume S."/>
            <person name="Konno N."/>
        </authorList>
    </citation>
    <scope>NUCLEOTIDE SEQUENCE [LARGE SCALE GENOMIC DNA]</scope>
    <source>
        <strain evidence="1 2">NBRC 111202</strain>
    </source>
</reference>
<comment type="caution">
    <text evidence="1">The sequence shown here is derived from an EMBL/GenBank/DDBJ whole genome shotgun (WGS) entry which is preliminary data.</text>
</comment>
<reference evidence="1 2" key="1">
    <citation type="submission" date="2016-08" db="EMBL/GenBank/DDBJ databases">
        <authorList>
            <consortium name="Lentinula edodes genome sequencing consortium"/>
            <person name="Sakamoto Y."/>
            <person name="Nakade K."/>
            <person name="Sato S."/>
            <person name="Yoshida Y."/>
            <person name="Miyazaki K."/>
            <person name="Natsume S."/>
            <person name="Konno N."/>
        </authorList>
    </citation>
    <scope>NUCLEOTIDE SEQUENCE [LARGE SCALE GENOMIC DNA]</scope>
    <source>
        <strain evidence="1 2">NBRC 111202</strain>
    </source>
</reference>
<accession>A0A1Q3EIG2</accession>
<dbReference type="AlphaFoldDB" id="A0A1Q3EIG2"/>
<sequence length="420" mass="46836">MNFPQSQTDIEYMYTLGTLILVAGVPPQQFADYLVGFNPQVISVSTFLLGPFPIEINPTTVIILLGPALDLISSSLLSNLSQFLPHFTSLINIEIRIHDSVWSRRLVDKLPIFPPSVKNAKMLVSNLLPNGPELVRIVYNANATPFATTFAAAFYGMHLAMKGHRASDLSFMLALHEALAAVDLQENCVVEIEISHGRSMFSRVSGRLRDVCKVVECVMDTAATPELASRLYAVKSLVVDVPMLHHRDEFGHFVHAVHSKAPRLQILEVNFRTVNSIETHEWMGSVRMLDSLRELIRIVIAHPHPLDLTDADVARLLRSWRKVEHVSLNPKASGALITHRQVLLTINALRIAAFQAPTSLRHLSLFLNADEDSVHGFSGLQPRYDVEKIELRLATPSTHRARVAIRVAETLFPNANIKEV</sequence>
<dbReference type="Proteomes" id="UP000188533">
    <property type="component" value="Unassembled WGS sequence"/>
</dbReference>
<organism evidence="1 2">
    <name type="scientific">Lentinula edodes</name>
    <name type="common">Shiitake mushroom</name>
    <name type="synonym">Lentinus edodes</name>
    <dbReference type="NCBI Taxonomy" id="5353"/>
    <lineage>
        <taxon>Eukaryota</taxon>
        <taxon>Fungi</taxon>
        <taxon>Dikarya</taxon>
        <taxon>Basidiomycota</taxon>
        <taxon>Agaricomycotina</taxon>
        <taxon>Agaricomycetes</taxon>
        <taxon>Agaricomycetidae</taxon>
        <taxon>Agaricales</taxon>
        <taxon>Marasmiineae</taxon>
        <taxon>Omphalotaceae</taxon>
        <taxon>Lentinula</taxon>
    </lineage>
</organism>
<name>A0A1Q3EIG2_LENED</name>
<dbReference type="EMBL" id="BDGU01000373">
    <property type="protein sequence ID" value="GAW06985.1"/>
    <property type="molecule type" value="Genomic_DNA"/>
</dbReference>
<evidence type="ECO:0000313" key="1">
    <source>
        <dbReference type="EMBL" id="GAW06985.1"/>
    </source>
</evidence>
<keyword evidence="2" id="KW-1185">Reference proteome</keyword>
<protein>
    <submittedName>
        <fullName evidence="1">Uncharacterized protein</fullName>
    </submittedName>
</protein>
<gene>
    <name evidence="1" type="ORF">LENED_008944</name>
</gene>
<evidence type="ECO:0000313" key="2">
    <source>
        <dbReference type="Proteomes" id="UP000188533"/>
    </source>
</evidence>
<proteinExistence type="predicted"/>